<dbReference type="GO" id="GO:0000160">
    <property type="term" value="P:phosphorelay signal transduction system"/>
    <property type="evidence" value="ECO:0007669"/>
    <property type="project" value="InterPro"/>
</dbReference>
<dbReference type="InterPro" id="IPR001789">
    <property type="entry name" value="Sig_transdc_resp-reg_receiver"/>
</dbReference>
<keyword evidence="5" id="KW-1185">Reference proteome</keyword>
<dbReference type="Pfam" id="PF00072">
    <property type="entry name" value="Response_reg"/>
    <property type="match status" value="1"/>
</dbReference>
<name>A0A4P7DBB9_9BURK</name>
<evidence type="ECO:0000259" key="3">
    <source>
        <dbReference type="PROSITE" id="PS50110"/>
    </source>
</evidence>
<dbReference type="PANTHER" id="PTHR44591">
    <property type="entry name" value="STRESS RESPONSE REGULATOR PROTEIN 1"/>
    <property type="match status" value="1"/>
</dbReference>
<dbReference type="SMART" id="SM00448">
    <property type="entry name" value="REC"/>
    <property type="match status" value="1"/>
</dbReference>
<evidence type="ECO:0000313" key="5">
    <source>
        <dbReference type="Proteomes" id="UP000295727"/>
    </source>
</evidence>
<protein>
    <submittedName>
        <fullName evidence="4">Response regulator</fullName>
    </submittedName>
</protein>
<dbReference type="KEGG" id="ppai:E1956_43495"/>
<evidence type="ECO:0000256" key="1">
    <source>
        <dbReference type="ARBA" id="ARBA00022553"/>
    </source>
</evidence>
<keyword evidence="4" id="KW-0614">Plasmid</keyword>
<dbReference type="Proteomes" id="UP000295727">
    <property type="component" value="Plasmid unnamed1"/>
</dbReference>
<feature type="modified residue" description="4-aspartylphosphate" evidence="2">
    <location>
        <position position="47"/>
    </location>
</feature>
<feature type="domain" description="Response regulatory" evidence="3">
    <location>
        <begin position="1"/>
        <end position="110"/>
    </location>
</feature>
<gene>
    <name evidence="4" type="ORF">E1956_43495</name>
</gene>
<dbReference type="SUPFAM" id="SSF52172">
    <property type="entry name" value="CheY-like"/>
    <property type="match status" value="1"/>
</dbReference>
<sequence>MVDDDARLLAPLQVLLEAEGYRILLALDGEAAASVTDLEHPDLIVTDWMMPVVDGVAFCRRLKTSRATARIPVVMLTAAVPPAPAEPLWNALLRKPAPVACLIEVIHDLLAVSRSRRPD</sequence>
<dbReference type="EMBL" id="CP038152">
    <property type="protein sequence ID" value="QBR04455.1"/>
    <property type="molecule type" value="Genomic_DNA"/>
</dbReference>
<dbReference type="Gene3D" id="3.40.50.2300">
    <property type="match status" value="1"/>
</dbReference>
<keyword evidence="1 2" id="KW-0597">Phosphoprotein</keyword>
<dbReference type="PANTHER" id="PTHR44591:SF3">
    <property type="entry name" value="RESPONSE REGULATORY DOMAIN-CONTAINING PROTEIN"/>
    <property type="match status" value="1"/>
</dbReference>
<dbReference type="OrthoDB" id="9800897at2"/>
<geneLocation type="plasmid" evidence="4 5">
    <name>unnamed1</name>
</geneLocation>
<evidence type="ECO:0000256" key="2">
    <source>
        <dbReference type="PROSITE-ProRule" id="PRU00169"/>
    </source>
</evidence>
<dbReference type="InterPro" id="IPR050595">
    <property type="entry name" value="Bact_response_regulator"/>
</dbReference>
<dbReference type="PROSITE" id="PS50110">
    <property type="entry name" value="RESPONSE_REGULATORY"/>
    <property type="match status" value="1"/>
</dbReference>
<dbReference type="AlphaFoldDB" id="A0A4P7DBB9"/>
<dbReference type="InterPro" id="IPR011006">
    <property type="entry name" value="CheY-like_superfamily"/>
</dbReference>
<organism evidence="4 5">
    <name type="scientific">Paraburkholderia pallida</name>
    <dbReference type="NCBI Taxonomy" id="2547399"/>
    <lineage>
        <taxon>Bacteria</taxon>
        <taxon>Pseudomonadati</taxon>
        <taxon>Pseudomonadota</taxon>
        <taxon>Betaproteobacteria</taxon>
        <taxon>Burkholderiales</taxon>
        <taxon>Burkholderiaceae</taxon>
        <taxon>Paraburkholderia</taxon>
    </lineage>
</organism>
<evidence type="ECO:0000313" key="4">
    <source>
        <dbReference type="EMBL" id="QBR04455.1"/>
    </source>
</evidence>
<proteinExistence type="predicted"/>
<accession>A0A4P7DBB9</accession>
<reference evidence="4 5" key="1">
    <citation type="submission" date="2019-03" db="EMBL/GenBank/DDBJ databases">
        <title>Paraburkholderia sp. 7MH5, isolated from subtropical forest soil.</title>
        <authorList>
            <person name="Gao Z.-H."/>
            <person name="Qiu L.-H."/>
        </authorList>
    </citation>
    <scope>NUCLEOTIDE SEQUENCE [LARGE SCALE GENOMIC DNA]</scope>
    <source>
        <strain evidence="4 5">7MH5</strain>
        <plasmid evidence="4 5">unnamed1</plasmid>
    </source>
</reference>